<dbReference type="Proteomes" id="UP000595197">
    <property type="component" value="Chromosome"/>
</dbReference>
<evidence type="ECO:0000313" key="2">
    <source>
        <dbReference type="Proteomes" id="UP000595197"/>
    </source>
</evidence>
<evidence type="ECO:0000313" key="1">
    <source>
        <dbReference type="EMBL" id="QQP90327.1"/>
    </source>
</evidence>
<accession>A0ABX7B817</accession>
<evidence type="ECO:0008006" key="3">
    <source>
        <dbReference type="Google" id="ProtNLM"/>
    </source>
</evidence>
<name>A0ABX7B817_9PROT</name>
<dbReference type="EMBL" id="CP067420">
    <property type="protein sequence ID" value="QQP90327.1"/>
    <property type="molecule type" value="Genomic_DNA"/>
</dbReference>
<sequence length="184" mass="21026">MLGLLRSETARYRHYYEERREEAHQYILTQLTPVIGESLTDITDINSKALECWEKQWLPFIPSGRSWSDWNWRDDVAGWKRHIDRFEVAIWSGRQLCGLALGKPSQARNNLSVYLLQGSPVENHPLKGKVLAIVIDAAGAYGTALGCRELRLVKPLSGMVGKYQDLGFRLVKEHRSAPYCVRSL</sequence>
<keyword evidence="2" id="KW-1185">Reference proteome</keyword>
<gene>
    <name evidence="1" type="ORF">IGS68_03455</name>
</gene>
<organism evidence="1 2">
    <name type="scientific">Skermanella cutis</name>
    <dbReference type="NCBI Taxonomy" id="2775420"/>
    <lineage>
        <taxon>Bacteria</taxon>
        <taxon>Pseudomonadati</taxon>
        <taxon>Pseudomonadota</taxon>
        <taxon>Alphaproteobacteria</taxon>
        <taxon>Rhodospirillales</taxon>
        <taxon>Azospirillaceae</taxon>
        <taxon>Skermanella</taxon>
    </lineage>
</organism>
<proteinExistence type="predicted"/>
<protein>
    <recommendedName>
        <fullName evidence="3">N-acetyltransferase domain-containing protein</fullName>
    </recommendedName>
</protein>
<dbReference type="RefSeq" id="WP_201077342.1">
    <property type="nucleotide sequence ID" value="NZ_CP067420.1"/>
</dbReference>
<reference evidence="1" key="1">
    <citation type="submission" date="2021-02" db="EMBL/GenBank/DDBJ databases">
        <title>Skermanella TT6 skin isolate.</title>
        <authorList>
            <person name="Lee K."/>
            <person name="Ganzorig M."/>
        </authorList>
    </citation>
    <scope>NUCLEOTIDE SEQUENCE</scope>
    <source>
        <strain evidence="1">TT6</strain>
    </source>
</reference>